<comment type="caution">
    <text evidence="2">The sequence shown here is derived from an EMBL/GenBank/DDBJ whole genome shotgun (WGS) entry which is preliminary data.</text>
</comment>
<accession>A0A7X4KNX6</accession>
<organism evidence="2 3">
    <name type="scientific">Pseudoduganella aquatica</name>
    <dbReference type="NCBI Taxonomy" id="2660641"/>
    <lineage>
        <taxon>Bacteria</taxon>
        <taxon>Pseudomonadati</taxon>
        <taxon>Pseudomonadota</taxon>
        <taxon>Betaproteobacteria</taxon>
        <taxon>Burkholderiales</taxon>
        <taxon>Oxalobacteraceae</taxon>
        <taxon>Telluria group</taxon>
        <taxon>Pseudoduganella</taxon>
    </lineage>
</organism>
<feature type="transmembrane region" description="Helical" evidence="1">
    <location>
        <begin position="104"/>
        <end position="124"/>
    </location>
</feature>
<sequence length="198" mass="22563">MKRLYTLRRRLLAPLVYLAAVILLIEEWLWDLGARLMAAITRVVPLPRLARWIAGLGPVAALCLFVLPGLLLFPVKILALLAIAKGHAFTGVCTILLAKVAGAAAVARIYALTLPSLLCLRWFAWCHARFMALKDDWTGRLRATRAWREVSALAGAVRAWRKALWARLHPVRHARNGNRLWRLLRRYITQWRARRRAP</sequence>
<feature type="transmembrane region" description="Helical" evidence="1">
    <location>
        <begin position="12"/>
        <end position="30"/>
    </location>
</feature>
<keyword evidence="3" id="KW-1185">Reference proteome</keyword>
<dbReference type="EMBL" id="WWCU01000022">
    <property type="protein sequence ID" value="MYN09340.1"/>
    <property type="molecule type" value="Genomic_DNA"/>
</dbReference>
<gene>
    <name evidence="2" type="ORF">GTP77_18620</name>
</gene>
<name>A0A7X4KNX6_9BURK</name>
<protein>
    <submittedName>
        <fullName evidence="2">Uncharacterized protein</fullName>
    </submittedName>
</protein>
<dbReference type="AlphaFoldDB" id="A0A7X4KNX6"/>
<evidence type="ECO:0000256" key="1">
    <source>
        <dbReference type="SAM" id="Phobius"/>
    </source>
</evidence>
<keyword evidence="1" id="KW-0472">Membrane</keyword>
<dbReference type="Proteomes" id="UP000450676">
    <property type="component" value="Unassembled WGS sequence"/>
</dbReference>
<feature type="transmembrane region" description="Helical" evidence="1">
    <location>
        <begin position="50"/>
        <end position="71"/>
    </location>
</feature>
<reference evidence="2 3" key="1">
    <citation type="submission" date="2019-12" db="EMBL/GenBank/DDBJ databases">
        <title>Novel species isolated from a subtropical stream in China.</title>
        <authorList>
            <person name="Lu H."/>
        </authorList>
    </citation>
    <scope>NUCLEOTIDE SEQUENCE [LARGE SCALE GENOMIC DNA]</scope>
    <source>
        <strain evidence="2 3">FT127W</strain>
    </source>
</reference>
<proteinExistence type="predicted"/>
<dbReference type="RefSeq" id="WP_161073645.1">
    <property type="nucleotide sequence ID" value="NZ_WWCU01000022.1"/>
</dbReference>
<keyword evidence="1" id="KW-0812">Transmembrane</keyword>
<keyword evidence="1" id="KW-1133">Transmembrane helix</keyword>
<evidence type="ECO:0000313" key="3">
    <source>
        <dbReference type="Proteomes" id="UP000450676"/>
    </source>
</evidence>
<feature type="transmembrane region" description="Helical" evidence="1">
    <location>
        <begin position="78"/>
        <end position="98"/>
    </location>
</feature>
<evidence type="ECO:0000313" key="2">
    <source>
        <dbReference type="EMBL" id="MYN09340.1"/>
    </source>
</evidence>